<dbReference type="HOGENOM" id="CLU_2726720_0_0_1"/>
<dbReference type="Gramene" id="Os12t0254601-01">
    <property type="protein sequence ID" value="Os12t0254601-01"/>
    <property type="gene ID" value="Os12g0254601"/>
</dbReference>
<protein>
    <submittedName>
        <fullName evidence="1">Uncharacterized protein</fullName>
    </submittedName>
</protein>
<dbReference type="Proteomes" id="UP000007752">
    <property type="component" value="Chromosome 12"/>
</dbReference>
<accession>A0A8J8YQ88</accession>
<name>A0A8J8YQ88_ORYSJ</name>
<dbReference type="EMBL" id="CM000149">
    <property type="protein sequence ID" value="EEE53022.1"/>
    <property type="molecule type" value="Genomic_DNA"/>
</dbReference>
<sequence>MGTCCLAPTERRTYADQCERHNACMSCSSPIAGRRAANELAAEDAVAGLMALSNEQIQGAGVDNDSTAWFAG</sequence>
<proteinExistence type="predicted"/>
<dbReference type="AlphaFoldDB" id="A0A8J8YQ88"/>
<evidence type="ECO:0000313" key="1">
    <source>
        <dbReference type="EMBL" id="EEE53022.1"/>
    </source>
</evidence>
<organism evidence="1">
    <name type="scientific">Oryza sativa subsp. japonica</name>
    <name type="common">Rice</name>
    <dbReference type="NCBI Taxonomy" id="39947"/>
    <lineage>
        <taxon>Eukaryota</taxon>
        <taxon>Viridiplantae</taxon>
        <taxon>Streptophyta</taxon>
        <taxon>Embryophyta</taxon>
        <taxon>Tracheophyta</taxon>
        <taxon>Spermatophyta</taxon>
        <taxon>Magnoliopsida</taxon>
        <taxon>Liliopsida</taxon>
        <taxon>Poales</taxon>
        <taxon>Poaceae</taxon>
        <taxon>BOP clade</taxon>
        <taxon>Oryzoideae</taxon>
        <taxon>Oryzeae</taxon>
        <taxon>Oryzinae</taxon>
        <taxon>Oryza</taxon>
        <taxon>Oryza sativa</taxon>
    </lineage>
</organism>
<reference evidence="1" key="2">
    <citation type="submission" date="2008-12" db="EMBL/GenBank/DDBJ databases">
        <title>Improved gene annotation of the rice (Oryza sativa) genomes.</title>
        <authorList>
            <person name="Wang J."/>
            <person name="Li R."/>
            <person name="Fan W."/>
            <person name="Huang Q."/>
            <person name="Zhang J."/>
            <person name="Zhou Y."/>
            <person name="Hu Y."/>
            <person name="Zi S."/>
            <person name="Li J."/>
            <person name="Ni P."/>
            <person name="Zheng H."/>
            <person name="Zhang Y."/>
            <person name="Zhao M."/>
            <person name="Hao Q."/>
            <person name="McDermott J."/>
            <person name="Samudrala R."/>
            <person name="Kristiansen K."/>
            <person name="Wong G.K.-S."/>
        </authorList>
    </citation>
    <scope>NUCLEOTIDE SEQUENCE</scope>
</reference>
<gene>
    <name evidence="1" type="ORF">OsJ_35736</name>
</gene>
<reference evidence="1" key="1">
    <citation type="journal article" date="2005" name="PLoS Biol.">
        <title>The genomes of Oryza sativa: a history of duplications.</title>
        <authorList>
            <person name="Yu J."/>
            <person name="Wang J."/>
            <person name="Lin W."/>
            <person name="Li S."/>
            <person name="Li H."/>
            <person name="Zhou J."/>
            <person name="Ni P."/>
            <person name="Dong W."/>
            <person name="Hu S."/>
            <person name="Zeng C."/>
            <person name="Zhang J."/>
            <person name="Zhang Y."/>
            <person name="Li R."/>
            <person name="Xu Z."/>
            <person name="Li S."/>
            <person name="Li X."/>
            <person name="Zheng H."/>
            <person name="Cong L."/>
            <person name="Lin L."/>
            <person name="Yin J."/>
            <person name="Geng J."/>
            <person name="Li G."/>
            <person name="Shi J."/>
            <person name="Liu J."/>
            <person name="Lv H."/>
            <person name="Li J."/>
            <person name="Wang J."/>
            <person name="Deng Y."/>
            <person name="Ran L."/>
            <person name="Shi X."/>
            <person name="Wang X."/>
            <person name="Wu Q."/>
            <person name="Li C."/>
            <person name="Ren X."/>
            <person name="Wang J."/>
            <person name="Wang X."/>
            <person name="Li D."/>
            <person name="Liu D."/>
            <person name="Zhang X."/>
            <person name="Ji Z."/>
            <person name="Zhao W."/>
            <person name="Sun Y."/>
            <person name="Zhang Z."/>
            <person name="Bao J."/>
            <person name="Han Y."/>
            <person name="Dong L."/>
            <person name="Ji J."/>
            <person name="Chen P."/>
            <person name="Wu S."/>
            <person name="Liu J."/>
            <person name="Xiao Y."/>
            <person name="Bu D."/>
            <person name="Tan J."/>
            <person name="Yang L."/>
            <person name="Ye C."/>
            <person name="Zhang J."/>
            <person name="Xu J."/>
            <person name="Zhou Y."/>
            <person name="Yu Y."/>
            <person name="Zhang B."/>
            <person name="Zhuang S."/>
            <person name="Wei H."/>
            <person name="Liu B."/>
            <person name="Lei M."/>
            <person name="Yu H."/>
            <person name="Li Y."/>
            <person name="Xu H."/>
            <person name="Wei S."/>
            <person name="He X."/>
            <person name="Fang L."/>
            <person name="Zhang Z."/>
            <person name="Zhang Y."/>
            <person name="Huang X."/>
            <person name="Su Z."/>
            <person name="Tong W."/>
            <person name="Li J."/>
            <person name="Tong Z."/>
            <person name="Li S."/>
            <person name="Ye J."/>
            <person name="Wang L."/>
            <person name="Fang L."/>
            <person name="Lei T."/>
            <person name="Chen C."/>
            <person name="Chen H."/>
            <person name="Xu Z."/>
            <person name="Li H."/>
            <person name="Huang H."/>
            <person name="Zhang F."/>
            <person name="Xu H."/>
            <person name="Li N."/>
            <person name="Zhao C."/>
            <person name="Li S."/>
            <person name="Dong L."/>
            <person name="Huang Y."/>
            <person name="Li L."/>
            <person name="Xi Y."/>
            <person name="Qi Q."/>
            <person name="Li W."/>
            <person name="Zhang B."/>
            <person name="Hu W."/>
            <person name="Zhang Y."/>
            <person name="Tian X."/>
            <person name="Jiao Y."/>
            <person name="Liang X."/>
            <person name="Jin J."/>
            <person name="Gao L."/>
            <person name="Zheng W."/>
            <person name="Hao B."/>
            <person name="Liu S."/>
            <person name="Wang W."/>
            <person name="Yuan L."/>
            <person name="Cao M."/>
            <person name="McDermott J."/>
            <person name="Samudrala R."/>
            <person name="Wang J."/>
            <person name="Wong G.K."/>
            <person name="Yang H."/>
        </authorList>
    </citation>
    <scope>NUCLEOTIDE SEQUENCE [LARGE SCALE GENOMIC DNA]</scope>
</reference>